<accession>A0AAE0B541</accession>
<proteinExistence type="predicted"/>
<sequence>MGYFKVNTNAAVDVVSGKVGIGMVIRDHLREVLASGSQPIMVGLSPDIAEAHVIYRGLIFAKDSGLLPCMVESDPQVVDKLINWCDIPISDIGTLISDIRFFGGCHSNCRIVFPPRKTNMVAHNLAKFGLTIDDDLFSMEEIPRCVASIVLGDRPTQL</sequence>
<dbReference type="SUPFAM" id="SSF53098">
    <property type="entry name" value="Ribonuclease H-like"/>
    <property type="match status" value="1"/>
</dbReference>
<dbReference type="InterPro" id="IPR052929">
    <property type="entry name" value="RNase_H-like_EbsB-rel"/>
</dbReference>
<evidence type="ECO:0000259" key="1">
    <source>
        <dbReference type="Pfam" id="PF13456"/>
    </source>
</evidence>
<dbReference type="GO" id="GO:0003676">
    <property type="term" value="F:nucleic acid binding"/>
    <property type="evidence" value="ECO:0007669"/>
    <property type="project" value="InterPro"/>
</dbReference>
<dbReference type="CDD" id="cd06222">
    <property type="entry name" value="RNase_H_like"/>
    <property type="match status" value="1"/>
</dbReference>
<dbReference type="InterPro" id="IPR002156">
    <property type="entry name" value="RNaseH_domain"/>
</dbReference>
<dbReference type="AlphaFoldDB" id="A0AAE0B541"/>
<dbReference type="GO" id="GO:0004523">
    <property type="term" value="F:RNA-DNA hybrid ribonuclease activity"/>
    <property type="evidence" value="ECO:0007669"/>
    <property type="project" value="InterPro"/>
</dbReference>
<dbReference type="InterPro" id="IPR036397">
    <property type="entry name" value="RNaseH_sf"/>
</dbReference>
<protein>
    <recommendedName>
        <fullName evidence="1">RNase H type-1 domain-containing protein</fullName>
    </recommendedName>
</protein>
<dbReference type="EMBL" id="JANJYJ010000001">
    <property type="protein sequence ID" value="KAK3230173.1"/>
    <property type="molecule type" value="Genomic_DNA"/>
</dbReference>
<dbReference type="PANTHER" id="PTHR47074">
    <property type="entry name" value="BNAC02G40300D PROTEIN"/>
    <property type="match status" value="1"/>
</dbReference>
<name>A0AAE0B541_9ROSI</name>
<evidence type="ECO:0000313" key="3">
    <source>
        <dbReference type="Proteomes" id="UP001281410"/>
    </source>
</evidence>
<organism evidence="2 3">
    <name type="scientific">Dipteronia sinensis</name>
    <dbReference type="NCBI Taxonomy" id="43782"/>
    <lineage>
        <taxon>Eukaryota</taxon>
        <taxon>Viridiplantae</taxon>
        <taxon>Streptophyta</taxon>
        <taxon>Embryophyta</taxon>
        <taxon>Tracheophyta</taxon>
        <taxon>Spermatophyta</taxon>
        <taxon>Magnoliopsida</taxon>
        <taxon>eudicotyledons</taxon>
        <taxon>Gunneridae</taxon>
        <taxon>Pentapetalae</taxon>
        <taxon>rosids</taxon>
        <taxon>malvids</taxon>
        <taxon>Sapindales</taxon>
        <taxon>Sapindaceae</taxon>
        <taxon>Hippocastanoideae</taxon>
        <taxon>Acereae</taxon>
        <taxon>Dipteronia</taxon>
    </lineage>
</organism>
<comment type="caution">
    <text evidence="2">The sequence shown here is derived from an EMBL/GenBank/DDBJ whole genome shotgun (WGS) entry which is preliminary data.</text>
</comment>
<dbReference type="InterPro" id="IPR012337">
    <property type="entry name" value="RNaseH-like_sf"/>
</dbReference>
<gene>
    <name evidence="2" type="ORF">Dsin_002054</name>
</gene>
<feature type="domain" description="RNase H type-1" evidence="1">
    <location>
        <begin position="7"/>
        <end position="128"/>
    </location>
</feature>
<dbReference type="Gene3D" id="3.30.420.10">
    <property type="entry name" value="Ribonuclease H-like superfamily/Ribonuclease H"/>
    <property type="match status" value="1"/>
</dbReference>
<evidence type="ECO:0000313" key="2">
    <source>
        <dbReference type="EMBL" id="KAK3230173.1"/>
    </source>
</evidence>
<keyword evidence="3" id="KW-1185">Reference proteome</keyword>
<dbReference type="InterPro" id="IPR044730">
    <property type="entry name" value="RNase_H-like_dom_plant"/>
</dbReference>
<dbReference type="Proteomes" id="UP001281410">
    <property type="component" value="Unassembled WGS sequence"/>
</dbReference>
<dbReference type="PANTHER" id="PTHR47074:SF48">
    <property type="entry name" value="POLYNUCLEOTIDYL TRANSFERASE, RIBONUCLEASE H-LIKE SUPERFAMILY PROTEIN"/>
    <property type="match status" value="1"/>
</dbReference>
<dbReference type="Pfam" id="PF13456">
    <property type="entry name" value="RVT_3"/>
    <property type="match status" value="1"/>
</dbReference>
<reference evidence="2" key="1">
    <citation type="journal article" date="2023" name="Plant J.">
        <title>Genome sequences and population genomics provide insights into the demographic history, inbreeding, and mutation load of two 'living fossil' tree species of Dipteronia.</title>
        <authorList>
            <person name="Feng Y."/>
            <person name="Comes H.P."/>
            <person name="Chen J."/>
            <person name="Zhu S."/>
            <person name="Lu R."/>
            <person name="Zhang X."/>
            <person name="Li P."/>
            <person name="Qiu J."/>
            <person name="Olsen K.M."/>
            <person name="Qiu Y."/>
        </authorList>
    </citation>
    <scope>NUCLEOTIDE SEQUENCE</scope>
    <source>
        <strain evidence="2">NBL</strain>
    </source>
</reference>